<evidence type="ECO:0000256" key="1">
    <source>
        <dbReference type="SAM" id="MobiDB-lite"/>
    </source>
</evidence>
<keyword evidence="3" id="KW-1185">Reference proteome</keyword>
<gene>
    <name evidence="2" type="ORF">N6H18_17505</name>
</gene>
<name>A0ABY6CNP2_9BACT</name>
<dbReference type="RefSeq" id="WP_262309577.1">
    <property type="nucleotide sequence ID" value="NZ_CP106679.1"/>
</dbReference>
<evidence type="ECO:0008006" key="4">
    <source>
        <dbReference type="Google" id="ProtNLM"/>
    </source>
</evidence>
<dbReference type="SUPFAM" id="SSF48452">
    <property type="entry name" value="TPR-like"/>
    <property type="match status" value="1"/>
</dbReference>
<dbReference type="Proteomes" id="UP001065174">
    <property type="component" value="Chromosome"/>
</dbReference>
<accession>A0ABY6CNP2</accession>
<reference evidence="2" key="1">
    <citation type="submission" date="2022-09" db="EMBL/GenBank/DDBJ databases">
        <title>Comparative genomics and taxonomic characterization of three novel marine species of genus Reichenbachiella exhibiting antioxidant and polysaccharide degradation activities.</title>
        <authorList>
            <person name="Muhammad N."/>
            <person name="Lee Y.-J."/>
            <person name="Ko J."/>
            <person name="Kim S.-G."/>
        </authorList>
    </citation>
    <scope>NUCLEOTIDE SEQUENCE</scope>
    <source>
        <strain evidence="2">BKB1-1</strain>
    </source>
</reference>
<organism evidence="2 3">
    <name type="scientific">Reichenbachiella agarivorans</name>
    <dbReference type="NCBI Taxonomy" id="2979464"/>
    <lineage>
        <taxon>Bacteria</taxon>
        <taxon>Pseudomonadati</taxon>
        <taxon>Bacteroidota</taxon>
        <taxon>Cytophagia</taxon>
        <taxon>Cytophagales</taxon>
        <taxon>Reichenbachiellaceae</taxon>
        <taxon>Reichenbachiella</taxon>
    </lineage>
</organism>
<evidence type="ECO:0000313" key="2">
    <source>
        <dbReference type="EMBL" id="UXP32141.1"/>
    </source>
</evidence>
<evidence type="ECO:0000313" key="3">
    <source>
        <dbReference type="Proteomes" id="UP001065174"/>
    </source>
</evidence>
<protein>
    <recommendedName>
        <fullName evidence="4">Tetratricopeptide repeat-containing protein</fullName>
    </recommendedName>
</protein>
<dbReference type="Gene3D" id="1.25.40.10">
    <property type="entry name" value="Tetratricopeptide repeat domain"/>
    <property type="match status" value="1"/>
</dbReference>
<sequence>MKQILAILILSSLTLGLQAQKKEKAPKQEKTEKAEKTETTQATDNTQSQDSLSYPEMQMRKYYSIYQLANQFNDPAVARMALYEMLMYTGNQPALLDTLAITYYAANQFASSALVAQENLMINPDNETALEIAALSFQNLGVLTRALDNYESLFLKNNNTNTLYQMAFLQYQLKRYKESKTSTDLLLQRKDVDEIQLVFNKIDKSTQEVSMRAALLNLQGLIAKEEGRKEDAKKLFLDALNVAPGFELPQANLSKLTKGQ</sequence>
<proteinExistence type="predicted"/>
<dbReference type="EMBL" id="CP106679">
    <property type="protein sequence ID" value="UXP32141.1"/>
    <property type="molecule type" value="Genomic_DNA"/>
</dbReference>
<feature type="compositionally biased region" description="Basic and acidic residues" evidence="1">
    <location>
        <begin position="20"/>
        <end position="38"/>
    </location>
</feature>
<dbReference type="InterPro" id="IPR011990">
    <property type="entry name" value="TPR-like_helical_dom_sf"/>
</dbReference>
<feature type="region of interest" description="Disordered" evidence="1">
    <location>
        <begin position="20"/>
        <end position="51"/>
    </location>
</feature>